<evidence type="ECO:0000313" key="5">
    <source>
        <dbReference type="EMBL" id="KAK3270219.1"/>
    </source>
</evidence>
<accession>A0AAE0G293</accession>
<evidence type="ECO:0000256" key="2">
    <source>
        <dbReference type="ARBA" id="ARBA00023134"/>
    </source>
</evidence>
<dbReference type="Gene3D" id="3.40.50.300">
    <property type="entry name" value="P-loop containing nucleotide triphosphate hydrolases"/>
    <property type="match status" value="1"/>
</dbReference>
<proteinExistence type="inferred from homology"/>
<dbReference type="SUPFAM" id="SSF52540">
    <property type="entry name" value="P-loop containing nucleoside triphosphate hydrolases"/>
    <property type="match status" value="1"/>
</dbReference>
<feature type="domain" description="GB1/RHD3-type G" evidence="4">
    <location>
        <begin position="55"/>
        <end position="273"/>
    </location>
</feature>
<evidence type="ECO:0000256" key="3">
    <source>
        <dbReference type="PROSITE-ProRule" id="PRU01052"/>
    </source>
</evidence>
<evidence type="ECO:0000256" key="1">
    <source>
        <dbReference type="ARBA" id="ARBA00022741"/>
    </source>
</evidence>
<dbReference type="Pfam" id="PF02263">
    <property type="entry name" value="GBP"/>
    <property type="match status" value="1"/>
</dbReference>
<gene>
    <name evidence="5" type="ORF">CYMTET_21372</name>
</gene>
<dbReference type="Proteomes" id="UP001190700">
    <property type="component" value="Unassembled WGS sequence"/>
</dbReference>
<dbReference type="InterPro" id="IPR015894">
    <property type="entry name" value="Guanylate-bd_N"/>
</dbReference>
<keyword evidence="6" id="KW-1185">Reference proteome</keyword>
<dbReference type="AlphaFoldDB" id="A0AAE0G293"/>
<dbReference type="PANTHER" id="PTHR10751">
    <property type="entry name" value="GUANYLATE BINDING PROTEIN"/>
    <property type="match status" value="1"/>
</dbReference>
<dbReference type="PROSITE" id="PS51715">
    <property type="entry name" value="G_GB1_RHD3"/>
    <property type="match status" value="1"/>
</dbReference>
<reference evidence="5 6" key="1">
    <citation type="journal article" date="2015" name="Genome Biol. Evol.">
        <title>Comparative Genomics of a Bacterivorous Green Alga Reveals Evolutionary Causalities and Consequences of Phago-Mixotrophic Mode of Nutrition.</title>
        <authorList>
            <person name="Burns J.A."/>
            <person name="Paasch A."/>
            <person name="Narechania A."/>
            <person name="Kim E."/>
        </authorList>
    </citation>
    <scope>NUCLEOTIDE SEQUENCE [LARGE SCALE GENOMIC DNA]</scope>
    <source>
        <strain evidence="5 6">PLY_AMNH</strain>
    </source>
</reference>
<organism evidence="5 6">
    <name type="scientific">Cymbomonas tetramitiformis</name>
    <dbReference type="NCBI Taxonomy" id="36881"/>
    <lineage>
        <taxon>Eukaryota</taxon>
        <taxon>Viridiplantae</taxon>
        <taxon>Chlorophyta</taxon>
        <taxon>Pyramimonadophyceae</taxon>
        <taxon>Pyramimonadales</taxon>
        <taxon>Pyramimonadaceae</taxon>
        <taxon>Cymbomonas</taxon>
    </lineage>
</organism>
<sequence length="273" mass="30018">MFSSVKAWFAGSEQEEGDVEAPFAEEGTSIPFIQCNADGKFEIGQEAQNLLRSIDGPLGVVAVCGRARQGKSYILNRLSKEAGGTHGGFKVGSTHEPCTKGLWIWSKPLLQIAADGTPYHLLLLDTEGVDAYDQTAQYSTQIFALAMLLSSTFIYNQMGGVDEAAIERLALVTEISRTIRSKSSPGKSSDAWDEFSPNFIWLLRDFFLDLSDKTGQSITPEEYLEETLKEIPGNYNSDKNQSRASIKTLFPKRQCITLVVTRAASSLRARPTC</sequence>
<comment type="similarity">
    <text evidence="3">Belongs to the TRAFAC class dynamin-like GTPase superfamily. GB1/RHD3 GTPase family.</text>
</comment>
<dbReference type="GO" id="GO:0005525">
    <property type="term" value="F:GTP binding"/>
    <property type="evidence" value="ECO:0007669"/>
    <property type="project" value="UniProtKB-KW"/>
</dbReference>
<name>A0AAE0G293_9CHLO</name>
<comment type="caution">
    <text evidence="5">The sequence shown here is derived from an EMBL/GenBank/DDBJ whole genome shotgun (WGS) entry which is preliminary data.</text>
</comment>
<dbReference type="InterPro" id="IPR030386">
    <property type="entry name" value="G_GB1_RHD3_dom"/>
</dbReference>
<evidence type="ECO:0000313" key="6">
    <source>
        <dbReference type="Proteomes" id="UP001190700"/>
    </source>
</evidence>
<dbReference type="InterPro" id="IPR027417">
    <property type="entry name" value="P-loop_NTPase"/>
</dbReference>
<keyword evidence="1" id="KW-0547">Nucleotide-binding</keyword>
<dbReference type="EMBL" id="LGRX02010518">
    <property type="protein sequence ID" value="KAK3270219.1"/>
    <property type="molecule type" value="Genomic_DNA"/>
</dbReference>
<dbReference type="GO" id="GO:0003924">
    <property type="term" value="F:GTPase activity"/>
    <property type="evidence" value="ECO:0007669"/>
    <property type="project" value="InterPro"/>
</dbReference>
<evidence type="ECO:0000259" key="4">
    <source>
        <dbReference type="PROSITE" id="PS51715"/>
    </source>
</evidence>
<keyword evidence="2" id="KW-0342">GTP-binding</keyword>
<protein>
    <recommendedName>
        <fullName evidence="4">GB1/RHD3-type G domain-containing protein</fullName>
    </recommendedName>
</protein>